<gene>
    <name evidence="1" type="ORF">FHP24_16195</name>
</gene>
<dbReference type="Proteomes" id="UP000311605">
    <property type="component" value="Unassembled WGS sequence"/>
</dbReference>
<dbReference type="Gene3D" id="2.60.120.40">
    <property type="match status" value="1"/>
</dbReference>
<proteinExistence type="predicted"/>
<comment type="caution">
    <text evidence="1">The sequence shown here is derived from an EMBL/GenBank/DDBJ whole genome shotgun (WGS) entry which is preliminary data.</text>
</comment>
<dbReference type="InterPro" id="IPR021251">
    <property type="entry name" value="DUF2793"/>
</dbReference>
<dbReference type="SUPFAM" id="SSF49842">
    <property type="entry name" value="TNF-like"/>
    <property type="match status" value="1"/>
</dbReference>
<name>A0A5C4XHC9_9HYPH</name>
<dbReference type="OrthoDB" id="564699at2"/>
<accession>A0A5C4XHC9</accession>
<reference evidence="1 2" key="1">
    <citation type="submission" date="2019-06" db="EMBL/GenBank/DDBJ databases">
        <title>The draft genome of Rhizobium smilacinae PTYR-5.</title>
        <authorList>
            <person name="Liu L."/>
            <person name="Li L."/>
            <person name="Zhang X."/>
        </authorList>
    </citation>
    <scope>NUCLEOTIDE SEQUENCE [LARGE SCALE GENOMIC DNA]</scope>
    <source>
        <strain evidence="1 2">PTYR-5</strain>
    </source>
</reference>
<keyword evidence="2" id="KW-1185">Reference proteome</keyword>
<dbReference type="EMBL" id="VDMN01000003">
    <property type="protein sequence ID" value="TNM62762.1"/>
    <property type="molecule type" value="Genomic_DNA"/>
</dbReference>
<dbReference type="AlphaFoldDB" id="A0A5C4XHC9"/>
<organism evidence="1 2">
    <name type="scientific">Aliirhizobium smilacinae</name>
    <dbReference type="NCBI Taxonomy" id="1395944"/>
    <lineage>
        <taxon>Bacteria</taxon>
        <taxon>Pseudomonadati</taxon>
        <taxon>Pseudomonadota</taxon>
        <taxon>Alphaproteobacteria</taxon>
        <taxon>Hyphomicrobiales</taxon>
        <taxon>Rhizobiaceae</taxon>
        <taxon>Aliirhizobium</taxon>
    </lineage>
</organism>
<evidence type="ECO:0000313" key="1">
    <source>
        <dbReference type="EMBL" id="TNM62762.1"/>
    </source>
</evidence>
<evidence type="ECO:0000313" key="2">
    <source>
        <dbReference type="Proteomes" id="UP000311605"/>
    </source>
</evidence>
<dbReference type="InterPro" id="IPR008983">
    <property type="entry name" value="Tumour_necrosis_fac-like_dom"/>
</dbReference>
<sequence>MTMSDRSTNLKMPFIMPSQAQKHVTHNQALLLLDAIVHLSVVEERGSPASTPQPGDRFVIASAPTGSWAGRAGQIAIWQDDYWAYVTPQAGWRAWFENSGRLKVFNGSGWEDLPLPENAGVTTLGVSATADDTNRISVSSPASLFNHAGNSHQIKVNKAAATDTATLLFQSGWTGHAEMGLAGNTDFSIKVSNGSEWKTGLAIDGAGRVSKPNQPAARVYRSGTSFTPTAGQQSGVSAFAVNQGGFTLGSAVAGGGNTLVVPATGLYLLALTLSVATASAAYGVTVSRNGSSAVLTLAGSAGNATTLSSSAIAQLQQGDTLTFTHSGSATINAGATGTILSLAMI</sequence>
<dbReference type="Pfam" id="PF10983">
    <property type="entry name" value="DUF2793"/>
    <property type="match status" value="1"/>
</dbReference>
<protein>
    <submittedName>
        <fullName evidence="1">DUF2793 domain-containing protein</fullName>
    </submittedName>
</protein>